<reference evidence="2" key="1">
    <citation type="submission" date="2021-05" db="EMBL/GenBank/DDBJ databases">
        <authorList>
            <person name="Alioto T."/>
            <person name="Alioto T."/>
            <person name="Gomez Garrido J."/>
        </authorList>
    </citation>
    <scope>NUCLEOTIDE SEQUENCE</scope>
</reference>
<proteinExistence type="predicted"/>
<name>A0A8D8FZ63_CULPI</name>
<evidence type="ECO:0000256" key="1">
    <source>
        <dbReference type="SAM" id="MobiDB-lite"/>
    </source>
</evidence>
<feature type="region of interest" description="Disordered" evidence="1">
    <location>
        <begin position="67"/>
        <end position="108"/>
    </location>
</feature>
<feature type="compositionally biased region" description="Polar residues" evidence="1">
    <location>
        <begin position="70"/>
        <end position="108"/>
    </location>
</feature>
<organism evidence="2">
    <name type="scientific">Culex pipiens</name>
    <name type="common">House mosquito</name>
    <dbReference type="NCBI Taxonomy" id="7175"/>
    <lineage>
        <taxon>Eukaryota</taxon>
        <taxon>Metazoa</taxon>
        <taxon>Ecdysozoa</taxon>
        <taxon>Arthropoda</taxon>
        <taxon>Hexapoda</taxon>
        <taxon>Insecta</taxon>
        <taxon>Pterygota</taxon>
        <taxon>Neoptera</taxon>
        <taxon>Endopterygota</taxon>
        <taxon>Diptera</taxon>
        <taxon>Nematocera</taxon>
        <taxon>Culicoidea</taxon>
        <taxon>Culicidae</taxon>
        <taxon>Culicinae</taxon>
        <taxon>Culicini</taxon>
        <taxon>Culex</taxon>
        <taxon>Culex</taxon>
    </lineage>
</organism>
<evidence type="ECO:0000313" key="2">
    <source>
        <dbReference type="EMBL" id="CAG6487844.1"/>
    </source>
</evidence>
<dbReference type="AlphaFoldDB" id="A0A8D8FZ63"/>
<dbReference type="EMBL" id="HBUE01108207">
    <property type="protein sequence ID" value="CAG6487844.1"/>
    <property type="molecule type" value="Transcribed_RNA"/>
</dbReference>
<sequence>MRHNYNQLNLPPSNGPKITHRILLCKPHSTRYRSHPYPDTLKLHRSNRPYDCPRPHILHTFLSSKLKLRTNPQPNHNSSSRPTNAPSTNSHLMTTSKSNQLSSTPNNQLNWRTICSNVNLFMI</sequence>
<accession>A0A8D8FZ63</accession>
<protein>
    <submittedName>
        <fullName evidence="2">(northern house mosquito) hypothetical protein</fullName>
    </submittedName>
</protein>